<evidence type="ECO:0000256" key="4">
    <source>
        <dbReference type="ARBA" id="ARBA00023163"/>
    </source>
</evidence>
<sequence>MTSTTEVPRHDAAWFDALFAEHAGAVHRYFVRRLAPATRDDAEDLAAEVLATAWRRRDDVPAGGELPWLYRTAGFVLANHRRKLRAVPLAVVPDELDDVDPEALAVDDDRVRQVLGRLSPRDRRILLLVAWDGVTGDDLARVLEVSRGGADAALSRARARLRSAWESADGGTDDVARDDVEQGGGS</sequence>
<dbReference type="InterPro" id="IPR014284">
    <property type="entry name" value="RNA_pol_sigma-70_dom"/>
</dbReference>
<dbReference type="Gene3D" id="1.10.10.10">
    <property type="entry name" value="Winged helix-like DNA-binding domain superfamily/Winged helix DNA-binding domain"/>
    <property type="match status" value="1"/>
</dbReference>
<dbReference type="InterPro" id="IPR013325">
    <property type="entry name" value="RNA_pol_sigma_r2"/>
</dbReference>
<dbReference type="Pfam" id="PF08281">
    <property type="entry name" value="Sigma70_r4_2"/>
    <property type="match status" value="1"/>
</dbReference>
<evidence type="ECO:0000256" key="2">
    <source>
        <dbReference type="ARBA" id="ARBA00023015"/>
    </source>
</evidence>
<dbReference type="RefSeq" id="WP_172148915.1">
    <property type="nucleotide sequence ID" value="NZ_BAABID010000010.1"/>
</dbReference>
<dbReference type="Gene3D" id="1.10.1740.10">
    <property type="match status" value="1"/>
</dbReference>
<organism evidence="8 9">
    <name type="scientific">Isoptericola chiayiensis</name>
    <dbReference type="NCBI Taxonomy" id="579446"/>
    <lineage>
        <taxon>Bacteria</taxon>
        <taxon>Bacillati</taxon>
        <taxon>Actinomycetota</taxon>
        <taxon>Actinomycetes</taxon>
        <taxon>Micrococcales</taxon>
        <taxon>Promicromonosporaceae</taxon>
        <taxon>Isoptericola</taxon>
    </lineage>
</organism>
<keyword evidence="4" id="KW-0804">Transcription</keyword>
<feature type="domain" description="RNA polymerase sigma-70 region 2" evidence="6">
    <location>
        <begin position="18"/>
        <end position="85"/>
    </location>
</feature>
<dbReference type="Pfam" id="PF04542">
    <property type="entry name" value="Sigma70_r2"/>
    <property type="match status" value="1"/>
</dbReference>
<dbReference type="InterPro" id="IPR039425">
    <property type="entry name" value="RNA_pol_sigma-70-like"/>
</dbReference>
<dbReference type="InterPro" id="IPR036388">
    <property type="entry name" value="WH-like_DNA-bd_sf"/>
</dbReference>
<dbReference type="PANTHER" id="PTHR43133:SF25">
    <property type="entry name" value="RNA POLYMERASE SIGMA FACTOR RFAY-RELATED"/>
    <property type="match status" value="1"/>
</dbReference>
<comment type="similarity">
    <text evidence="1">Belongs to the sigma-70 factor family. ECF subfamily.</text>
</comment>
<dbReference type="InterPro" id="IPR013324">
    <property type="entry name" value="RNA_pol_sigma_r3/r4-like"/>
</dbReference>
<feature type="region of interest" description="Disordered" evidence="5">
    <location>
        <begin position="166"/>
        <end position="186"/>
    </location>
</feature>
<keyword evidence="2" id="KW-0805">Transcription regulation</keyword>
<name>A0ABP8YL86_9MICO</name>
<reference evidence="9" key="1">
    <citation type="journal article" date="2019" name="Int. J. Syst. Evol. Microbiol.">
        <title>The Global Catalogue of Microorganisms (GCM) 10K type strain sequencing project: providing services to taxonomists for standard genome sequencing and annotation.</title>
        <authorList>
            <consortium name="The Broad Institute Genomics Platform"/>
            <consortium name="The Broad Institute Genome Sequencing Center for Infectious Disease"/>
            <person name="Wu L."/>
            <person name="Ma J."/>
        </authorList>
    </citation>
    <scope>NUCLEOTIDE SEQUENCE [LARGE SCALE GENOMIC DNA]</scope>
    <source>
        <strain evidence="9">JCM 18063</strain>
    </source>
</reference>
<evidence type="ECO:0000259" key="7">
    <source>
        <dbReference type="Pfam" id="PF08281"/>
    </source>
</evidence>
<dbReference type="InterPro" id="IPR007627">
    <property type="entry name" value="RNA_pol_sigma70_r2"/>
</dbReference>
<feature type="domain" description="RNA polymerase sigma factor 70 region 4 type 2" evidence="7">
    <location>
        <begin position="110"/>
        <end position="161"/>
    </location>
</feature>
<dbReference type="EMBL" id="BAABID010000010">
    <property type="protein sequence ID" value="GAA4731253.1"/>
    <property type="molecule type" value="Genomic_DNA"/>
</dbReference>
<dbReference type="Proteomes" id="UP001500956">
    <property type="component" value="Unassembled WGS sequence"/>
</dbReference>
<dbReference type="NCBIfam" id="TIGR02937">
    <property type="entry name" value="sigma70-ECF"/>
    <property type="match status" value="1"/>
</dbReference>
<evidence type="ECO:0000256" key="5">
    <source>
        <dbReference type="SAM" id="MobiDB-lite"/>
    </source>
</evidence>
<evidence type="ECO:0000256" key="3">
    <source>
        <dbReference type="ARBA" id="ARBA00023082"/>
    </source>
</evidence>
<keyword evidence="3" id="KW-0731">Sigma factor</keyword>
<gene>
    <name evidence="8" type="ORF">GCM10023216_24120</name>
</gene>
<accession>A0ABP8YL86</accession>
<proteinExistence type="inferred from homology"/>
<comment type="caution">
    <text evidence="8">The sequence shown here is derived from an EMBL/GenBank/DDBJ whole genome shotgun (WGS) entry which is preliminary data.</text>
</comment>
<evidence type="ECO:0000313" key="8">
    <source>
        <dbReference type="EMBL" id="GAA4731253.1"/>
    </source>
</evidence>
<dbReference type="SUPFAM" id="SSF88659">
    <property type="entry name" value="Sigma3 and sigma4 domains of RNA polymerase sigma factors"/>
    <property type="match status" value="1"/>
</dbReference>
<dbReference type="InterPro" id="IPR013249">
    <property type="entry name" value="RNA_pol_sigma70_r4_t2"/>
</dbReference>
<evidence type="ECO:0000313" key="9">
    <source>
        <dbReference type="Proteomes" id="UP001500956"/>
    </source>
</evidence>
<evidence type="ECO:0000259" key="6">
    <source>
        <dbReference type="Pfam" id="PF04542"/>
    </source>
</evidence>
<keyword evidence="9" id="KW-1185">Reference proteome</keyword>
<evidence type="ECO:0000256" key="1">
    <source>
        <dbReference type="ARBA" id="ARBA00010641"/>
    </source>
</evidence>
<dbReference type="SUPFAM" id="SSF88946">
    <property type="entry name" value="Sigma2 domain of RNA polymerase sigma factors"/>
    <property type="match status" value="1"/>
</dbReference>
<dbReference type="PANTHER" id="PTHR43133">
    <property type="entry name" value="RNA POLYMERASE ECF-TYPE SIGMA FACTO"/>
    <property type="match status" value="1"/>
</dbReference>
<protein>
    <submittedName>
        <fullName evidence="8">RNA polymerase sigma factor</fullName>
    </submittedName>
</protein>